<protein>
    <submittedName>
        <fullName evidence="1">Uncharacterized protein</fullName>
    </submittedName>
</protein>
<sequence length="38" mass="4673">MTYTFEFINEIEDNITEVTYDGTQKNLFNRIYEHLNQQ</sequence>
<proteinExistence type="predicted"/>
<evidence type="ECO:0000313" key="2">
    <source>
        <dbReference type="Proteomes" id="UP000011769"/>
    </source>
</evidence>
<evidence type="ECO:0000313" key="1">
    <source>
        <dbReference type="EMBL" id="EMG24765.1"/>
    </source>
</evidence>
<name>A0ABN0IPK3_9STRE</name>
<comment type="caution">
    <text evidence="1">The sequence shown here is derived from an EMBL/GenBank/DDBJ whole genome shotgun (WGS) entry which is preliminary data.</text>
</comment>
<dbReference type="EMBL" id="ALYM01000007">
    <property type="protein sequence ID" value="EMG24765.1"/>
    <property type="molecule type" value="Genomic_DNA"/>
</dbReference>
<organism evidence="1 2">
    <name type="scientific">Streptococcus parauberis KRS-02083</name>
    <dbReference type="NCBI Taxonomy" id="1207545"/>
    <lineage>
        <taxon>Bacteria</taxon>
        <taxon>Bacillati</taxon>
        <taxon>Bacillota</taxon>
        <taxon>Bacilli</taxon>
        <taxon>Lactobacillales</taxon>
        <taxon>Streptococcaceae</taxon>
        <taxon>Streptococcus</taxon>
    </lineage>
</organism>
<reference evidence="1 2" key="1">
    <citation type="journal article" date="2013" name="PLoS ONE">
        <title>Comparative Genomic Characterization of Three Streptococcus parauberis Strains in Fish Pathogen, as Assessed by Wide-Genome Analyses.</title>
        <authorList>
            <person name="Nho S.W."/>
            <person name="Hikima J."/>
            <person name="Park S.B."/>
            <person name="Jang H.B."/>
            <person name="Cha I.S."/>
            <person name="Yasuike M."/>
            <person name="Nakamura Y."/>
            <person name="Fujiwara A."/>
            <person name="Sano M."/>
            <person name="Kanai K."/>
            <person name="Kondo H."/>
            <person name="Hirono I."/>
            <person name="Takeyama H."/>
            <person name="Aoki T."/>
            <person name="Jung T.S."/>
        </authorList>
    </citation>
    <scope>NUCLEOTIDE SEQUENCE [LARGE SCALE GENOMIC DNA]</scope>
    <source>
        <strain evidence="1 2">KRS-02083</strain>
    </source>
</reference>
<accession>A0ABN0IPK3</accession>
<keyword evidence="2" id="KW-1185">Reference proteome</keyword>
<gene>
    <name evidence="1" type="ORF">SPJ1_1859</name>
</gene>
<dbReference type="Proteomes" id="UP000011769">
    <property type="component" value="Unassembled WGS sequence"/>
</dbReference>